<evidence type="ECO:0000256" key="4">
    <source>
        <dbReference type="ARBA" id="ARBA00022643"/>
    </source>
</evidence>
<dbReference type="UniPathway" id="UPA00070"/>
<protein>
    <submittedName>
        <fullName evidence="8">Dihydroorotate dehydrogenase</fullName>
        <ecNumber evidence="8">1.3.-.-</ecNumber>
    </submittedName>
</protein>
<dbReference type="SUPFAM" id="SSF51395">
    <property type="entry name" value="FMN-linked oxidoreductases"/>
    <property type="match status" value="1"/>
</dbReference>
<comment type="pathway">
    <text evidence="2">Pyrimidine metabolism; UMP biosynthesis via de novo pathway.</text>
</comment>
<dbReference type="Gene3D" id="3.20.20.70">
    <property type="entry name" value="Aldolase class I"/>
    <property type="match status" value="1"/>
</dbReference>
<organism evidence="8">
    <name type="scientific">bioreactor metagenome</name>
    <dbReference type="NCBI Taxonomy" id="1076179"/>
    <lineage>
        <taxon>unclassified sequences</taxon>
        <taxon>metagenomes</taxon>
        <taxon>ecological metagenomes</taxon>
    </lineage>
</organism>
<dbReference type="EC" id="1.3.-.-" evidence="8"/>
<name>A0A644TU10_9ZZZZ</name>
<comment type="caution">
    <text evidence="8">The sequence shown here is derived from an EMBL/GenBank/DDBJ whole genome shotgun (WGS) entry which is preliminary data.</text>
</comment>
<dbReference type="PANTHER" id="PTHR48109">
    <property type="entry name" value="DIHYDROOROTATE DEHYDROGENASE (QUINONE), MITOCHONDRIAL-RELATED"/>
    <property type="match status" value="1"/>
</dbReference>
<dbReference type="InterPro" id="IPR005720">
    <property type="entry name" value="Dihydroorotate_DH_cat"/>
</dbReference>
<dbReference type="InterPro" id="IPR013785">
    <property type="entry name" value="Aldolase_TIM"/>
</dbReference>
<feature type="domain" description="Dihydroorotate dehydrogenase catalytic" evidence="7">
    <location>
        <begin position="3"/>
        <end position="287"/>
    </location>
</feature>
<dbReference type="GO" id="GO:0005737">
    <property type="term" value="C:cytoplasm"/>
    <property type="evidence" value="ECO:0007669"/>
    <property type="project" value="InterPro"/>
</dbReference>
<dbReference type="PIRSF" id="PIRSF000164">
    <property type="entry name" value="DHO_oxidase"/>
    <property type="match status" value="1"/>
</dbReference>
<evidence type="ECO:0000259" key="7">
    <source>
        <dbReference type="Pfam" id="PF01180"/>
    </source>
</evidence>
<evidence type="ECO:0000313" key="8">
    <source>
        <dbReference type="EMBL" id="MPL69957.1"/>
    </source>
</evidence>
<evidence type="ECO:0000256" key="2">
    <source>
        <dbReference type="ARBA" id="ARBA00004725"/>
    </source>
</evidence>
<evidence type="ECO:0000256" key="5">
    <source>
        <dbReference type="ARBA" id="ARBA00022975"/>
    </source>
</evidence>
<dbReference type="Gene3D" id="2.30.26.10">
    <property type="entry name" value="Dihydroorotate Dehydrogenase A, chain A, domain 2"/>
    <property type="match status" value="1"/>
</dbReference>
<sequence length="328" mass="36738">MSISTKFMGFDIKSPIVIGSCGLTANIENLKKMEAAGAGAVILKSLFEEQITQEMNVNVKVYSANFSGYPEAYNYIQEHTKGQAIEKYIQLIKDAKANLTIPVIASINCITASEWLPFVKTVEEAGADGIELNMFILPSDINISHEDIERLYEDIIHIIKRATSLPISLKISSYFSSLTRFAQKISWMGIANLNIFNRFYQSDINIDTLETIPVDIKSSHHELYNTIRWTAILSEAIRCDLTAGNGVHKPEDVIKLLLAGADTVQIVSVLYDEGVNFIINANNRLAEWMNEKGYSSISQFKGKLATKENKNASAFHRVQFMKYYSGIE</sequence>
<reference evidence="8" key="1">
    <citation type="submission" date="2019-08" db="EMBL/GenBank/DDBJ databases">
        <authorList>
            <person name="Kucharzyk K."/>
            <person name="Murdoch R.W."/>
            <person name="Higgins S."/>
            <person name="Loffler F."/>
        </authorList>
    </citation>
    <scope>NUCLEOTIDE SEQUENCE</scope>
</reference>
<evidence type="ECO:0000256" key="1">
    <source>
        <dbReference type="ARBA" id="ARBA00001917"/>
    </source>
</evidence>
<dbReference type="AlphaFoldDB" id="A0A644TU10"/>
<dbReference type="NCBIfam" id="NF005741">
    <property type="entry name" value="PRK07565.1"/>
    <property type="match status" value="1"/>
</dbReference>
<comment type="cofactor">
    <cofactor evidence="1">
        <name>FMN</name>
        <dbReference type="ChEBI" id="CHEBI:58210"/>
    </cofactor>
</comment>
<keyword evidence="6 8" id="KW-0560">Oxidoreductase</keyword>
<keyword evidence="5" id="KW-0665">Pyrimidine biosynthesis</keyword>
<evidence type="ECO:0000256" key="6">
    <source>
        <dbReference type="ARBA" id="ARBA00023002"/>
    </source>
</evidence>
<proteinExistence type="predicted"/>
<dbReference type="InterPro" id="IPR012135">
    <property type="entry name" value="Dihydroorotate_DH_1_2"/>
</dbReference>
<keyword evidence="4" id="KW-0288">FMN</keyword>
<evidence type="ECO:0000256" key="3">
    <source>
        <dbReference type="ARBA" id="ARBA00022630"/>
    </source>
</evidence>
<dbReference type="GO" id="GO:0044205">
    <property type="term" value="P:'de novo' UMP biosynthetic process"/>
    <property type="evidence" value="ECO:0007669"/>
    <property type="project" value="UniProtKB-UniPathway"/>
</dbReference>
<dbReference type="InterPro" id="IPR023359">
    <property type="entry name" value="Dihydro_DH_chainA_dom2"/>
</dbReference>
<dbReference type="GO" id="GO:0006207">
    <property type="term" value="P:'de novo' pyrimidine nucleobase biosynthetic process"/>
    <property type="evidence" value="ECO:0007669"/>
    <property type="project" value="TreeGrafter"/>
</dbReference>
<dbReference type="PANTHER" id="PTHR48109:SF3">
    <property type="entry name" value="SLL0744 PROTEIN"/>
    <property type="match status" value="1"/>
</dbReference>
<gene>
    <name evidence="8" type="primary">pyrD_6</name>
    <name evidence="8" type="ORF">SDC9_15708</name>
</gene>
<dbReference type="Pfam" id="PF01180">
    <property type="entry name" value="DHO_dh"/>
    <property type="match status" value="1"/>
</dbReference>
<dbReference type="GO" id="GO:0004152">
    <property type="term" value="F:dihydroorotate dehydrogenase activity"/>
    <property type="evidence" value="ECO:0007669"/>
    <property type="project" value="InterPro"/>
</dbReference>
<dbReference type="InterPro" id="IPR050074">
    <property type="entry name" value="DHO_dehydrogenase"/>
</dbReference>
<keyword evidence="3" id="KW-0285">Flavoprotein</keyword>
<dbReference type="EMBL" id="VSSQ01000050">
    <property type="protein sequence ID" value="MPL69957.1"/>
    <property type="molecule type" value="Genomic_DNA"/>
</dbReference>
<accession>A0A644TU10</accession>